<organism evidence="7 8">
    <name type="scientific">Ananas comosus</name>
    <name type="common">Pineapple</name>
    <name type="synonym">Ananas ananas</name>
    <dbReference type="NCBI Taxonomy" id="4615"/>
    <lineage>
        <taxon>Eukaryota</taxon>
        <taxon>Viridiplantae</taxon>
        <taxon>Streptophyta</taxon>
        <taxon>Embryophyta</taxon>
        <taxon>Tracheophyta</taxon>
        <taxon>Spermatophyta</taxon>
        <taxon>Magnoliopsida</taxon>
        <taxon>Liliopsida</taxon>
        <taxon>Poales</taxon>
        <taxon>Bromeliaceae</taxon>
        <taxon>Bromelioideae</taxon>
        <taxon>Ananas</taxon>
    </lineage>
</organism>
<evidence type="ECO:0000313" key="7">
    <source>
        <dbReference type="EMBL" id="OAY82903.1"/>
    </source>
</evidence>
<dbReference type="AlphaFoldDB" id="A0A199W110"/>
<dbReference type="STRING" id="4615.A0A199W110"/>
<evidence type="ECO:0000313" key="8">
    <source>
        <dbReference type="Proteomes" id="UP000092600"/>
    </source>
</evidence>
<feature type="compositionally biased region" description="Acidic residues" evidence="5">
    <location>
        <begin position="23"/>
        <end position="37"/>
    </location>
</feature>
<evidence type="ECO:0000256" key="4">
    <source>
        <dbReference type="ARBA" id="ARBA00023136"/>
    </source>
</evidence>
<feature type="non-terminal residue" evidence="7">
    <location>
        <position position="1"/>
    </location>
</feature>
<accession>A0A199W110</accession>
<name>A0A199W110_ANACO</name>
<evidence type="ECO:0000256" key="1">
    <source>
        <dbReference type="ARBA" id="ARBA00004141"/>
    </source>
</evidence>
<evidence type="ECO:0000256" key="5">
    <source>
        <dbReference type="SAM" id="MobiDB-lite"/>
    </source>
</evidence>
<evidence type="ECO:0000256" key="3">
    <source>
        <dbReference type="ARBA" id="ARBA00022989"/>
    </source>
</evidence>
<dbReference type="GO" id="GO:0016020">
    <property type="term" value="C:membrane"/>
    <property type="evidence" value="ECO:0007669"/>
    <property type="project" value="UniProtKB-SubCell"/>
</dbReference>
<feature type="region of interest" description="Disordered" evidence="5">
    <location>
        <begin position="1"/>
        <end position="43"/>
    </location>
</feature>
<comment type="subcellular location">
    <subcellularLocation>
        <location evidence="1">Membrane</location>
        <topology evidence="1">Multi-pass membrane protein</topology>
    </subcellularLocation>
</comment>
<dbReference type="Proteomes" id="UP000092600">
    <property type="component" value="Unassembled WGS sequence"/>
</dbReference>
<evidence type="ECO:0000256" key="2">
    <source>
        <dbReference type="ARBA" id="ARBA00022692"/>
    </source>
</evidence>
<keyword evidence="2 6" id="KW-0812">Transmembrane</keyword>
<gene>
    <name evidence="7" type="ORF">ACMD2_27096</name>
</gene>
<dbReference type="PANTHER" id="PTHR23510:SF65">
    <property type="entry name" value="SPX DOMAIN-CONTAINING MEMBRANE PROTEIN OS09G0521800"/>
    <property type="match status" value="1"/>
</dbReference>
<dbReference type="EMBL" id="LSRQ01000429">
    <property type="protein sequence ID" value="OAY82903.1"/>
    <property type="molecule type" value="Genomic_DNA"/>
</dbReference>
<sequence>QGKNDELEDGLAQPLLVDANERQDEDGDDCDDSEEASEESRRPATSIASAYRLLTPSVKVQLLIYFMLKYAMEILLSESSVITSFYFSWSTSTGAIFLAILGLTAGKKYNQGGDRYTRLARSSSRRAQNPTPRLCHLGGKWGVRNRNHGFLSGYDRATKASRNHRKPKEIDK</sequence>
<comment type="caution">
    <text evidence="7">The sequence shown here is derived from an EMBL/GenBank/DDBJ whole genome shotgun (WGS) entry which is preliminary data.</text>
</comment>
<feature type="transmembrane region" description="Helical" evidence="6">
    <location>
        <begin position="84"/>
        <end position="105"/>
    </location>
</feature>
<keyword evidence="4 6" id="KW-0472">Membrane</keyword>
<feature type="non-terminal residue" evidence="7">
    <location>
        <position position="172"/>
    </location>
</feature>
<dbReference type="PANTHER" id="PTHR23510">
    <property type="entry name" value="INNER MEMBRANE TRANSPORT PROTEIN YAJR"/>
    <property type="match status" value="1"/>
</dbReference>
<dbReference type="InterPro" id="IPR051068">
    <property type="entry name" value="MFS_Domain-Containing_Protein"/>
</dbReference>
<proteinExistence type="predicted"/>
<reference evidence="7 8" key="1">
    <citation type="journal article" date="2016" name="DNA Res.">
        <title>The draft genome of MD-2 pineapple using hybrid error correction of long reads.</title>
        <authorList>
            <person name="Redwan R.M."/>
            <person name="Saidin A."/>
            <person name="Kumar S.V."/>
        </authorList>
    </citation>
    <scope>NUCLEOTIDE SEQUENCE [LARGE SCALE GENOMIC DNA]</scope>
    <source>
        <strain evidence="8">cv. MD2</strain>
        <tissue evidence="7">Leaf</tissue>
    </source>
</reference>
<evidence type="ECO:0000256" key="6">
    <source>
        <dbReference type="SAM" id="Phobius"/>
    </source>
</evidence>
<keyword evidence="3 6" id="KW-1133">Transmembrane helix</keyword>
<protein>
    <submittedName>
        <fullName evidence="7">SPX domain-containing membrane protein Os02g45520</fullName>
    </submittedName>
</protein>